<dbReference type="InterPro" id="IPR017451">
    <property type="entry name" value="F-box-assoc_interact_dom"/>
</dbReference>
<reference evidence="2 3" key="1">
    <citation type="journal article" date="2018" name="Mol. Plant">
        <title>The genome of Artemisia annua provides insight into the evolution of Asteraceae family and artemisinin biosynthesis.</title>
        <authorList>
            <person name="Shen Q."/>
            <person name="Zhang L."/>
            <person name="Liao Z."/>
            <person name="Wang S."/>
            <person name="Yan T."/>
            <person name="Shi P."/>
            <person name="Liu M."/>
            <person name="Fu X."/>
            <person name="Pan Q."/>
            <person name="Wang Y."/>
            <person name="Lv Z."/>
            <person name="Lu X."/>
            <person name="Zhang F."/>
            <person name="Jiang W."/>
            <person name="Ma Y."/>
            <person name="Chen M."/>
            <person name="Hao X."/>
            <person name="Li L."/>
            <person name="Tang Y."/>
            <person name="Lv G."/>
            <person name="Zhou Y."/>
            <person name="Sun X."/>
            <person name="Brodelius P.E."/>
            <person name="Rose J.K.C."/>
            <person name="Tang K."/>
        </authorList>
    </citation>
    <scope>NUCLEOTIDE SEQUENCE [LARGE SCALE GENOMIC DNA]</scope>
    <source>
        <strain evidence="3">cv. Huhao1</strain>
        <tissue evidence="2">Leaf</tissue>
    </source>
</reference>
<dbReference type="OrthoDB" id="5319261at2759"/>
<dbReference type="NCBIfam" id="TIGR01640">
    <property type="entry name" value="F_box_assoc_1"/>
    <property type="match status" value="1"/>
</dbReference>
<evidence type="ECO:0000313" key="2">
    <source>
        <dbReference type="EMBL" id="PWA43554.1"/>
    </source>
</evidence>
<dbReference type="Proteomes" id="UP000245207">
    <property type="component" value="Unassembled WGS sequence"/>
</dbReference>
<dbReference type="InterPro" id="IPR013187">
    <property type="entry name" value="F-box-assoc_dom_typ3"/>
</dbReference>
<gene>
    <name evidence="2" type="ORF">CTI12_AA534550</name>
</gene>
<protein>
    <submittedName>
        <fullName evidence="2">F-box domain-containing protein</fullName>
    </submittedName>
</protein>
<organism evidence="2 3">
    <name type="scientific">Artemisia annua</name>
    <name type="common">Sweet wormwood</name>
    <dbReference type="NCBI Taxonomy" id="35608"/>
    <lineage>
        <taxon>Eukaryota</taxon>
        <taxon>Viridiplantae</taxon>
        <taxon>Streptophyta</taxon>
        <taxon>Embryophyta</taxon>
        <taxon>Tracheophyta</taxon>
        <taxon>Spermatophyta</taxon>
        <taxon>Magnoliopsida</taxon>
        <taxon>eudicotyledons</taxon>
        <taxon>Gunneridae</taxon>
        <taxon>Pentapetalae</taxon>
        <taxon>asterids</taxon>
        <taxon>campanulids</taxon>
        <taxon>Asterales</taxon>
        <taxon>Asteraceae</taxon>
        <taxon>Asteroideae</taxon>
        <taxon>Anthemideae</taxon>
        <taxon>Artemisiinae</taxon>
        <taxon>Artemisia</taxon>
    </lineage>
</organism>
<accession>A0A2U1L3K4</accession>
<dbReference type="Pfam" id="PF08268">
    <property type="entry name" value="FBA_3"/>
    <property type="match status" value="1"/>
</dbReference>
<dbReference type="EMBL" id="PKPP01011764">
    <property type="protein sequence ID" value="PWA43554.1"/>
    <property type="molecule type" value="Genomic_DNA"/>
</dbReference>
<evidence type="ECO:0000259" key="1">
    <source>
        <dbReference type="Pfam" id="PF08268"/>
    </source>
</evidence>
<dbReference type="PANTHER" id="PTHR31672:SF13">
    <property type="entry name" value="F-BOX PROTEIN CPR30-LIKE"/>
    <property type="match status" value="1"/>
</dbReference>
<evidence type="ECO:0000313" key="3">
    <source>
        <dbReference type="Proteomes" id="UP000245207"/>
    </source>
</evidence>
<comment type="caution">
    <text evidence="2">The sequence shown here is derived from an EMBL/GenBank/DDBJ whole genome shotgun (WGS) entry which is preliminary data.</text>
</comment>
<dbReference type="InterPro" id="IPR050796">
    <property type="entry name" value="SCF_F-box_component"/>
</dbReference>
<sequence>MVELASLSRTTIVPKQWFEHMYDPSHFAIIRYESTSIKFLQTPCYPKPQHIVSFNMLEPKQGSTNVLEVKKDPLLEFKCMKSSEKSLGAIVRGSCNGLVYLTQGHVSDTISLVVINPLRKESYELPSMNLDLHSPRLESCGLGFDASTNTFKMVCVLRKKQVDLCEKVEDSLCTMVHVLGTDTWREIPQVPPCPIVDKCIYANGCLHWFANDYENRSKSKATNEGRKVVYFDVKNEEFGSINPPKKIGGGWIGDTQLVDLNGEVGYICNYIINNGIDVSVLKQKEWTRLFRFDQGPCYLGITKILGRLNEDEYILVKTTCGGDRLIVLNLKNGLVLYDVNVVGHEDTYKEYVYMFSAASDRDTKQRACSINS</sequence>
<keyword evidence="3" id="KW-1185">Reference proteome</keyword>
<dbReference type="PANTHER" id="PTHR31672">
    <property type="entry name" value="BNACNNG10540D PROTEIN"/>
    <property type="match status" value="1"/>
</dbReference>
<dbReference type="AlphaFoldDB" id="A0A2U1L3K4"/>
<proteinExistence type="predicted"/>
<name>A0A2U1L3K4_ARTAN</name>
<feature type="domain" description="F-box associated beta-propeller type 3" evidence="1">
    <location>
        <begin position="79"/>
        <end position="288"/>
    </location>
</feature>